<dbReference type="CDD" id="cd07377">
    <property type="entry name" value="WHTH_GntR"/>
    <property type="match status" value="1"/>
</dbReference>
<dbReference type="CDD" id="cd00609">
    <property type="entry name" value="AAT_like"/>
    <property type="match status" value="1"/>
</dbReference>
<dbReference type="InterPro" id="IPR004839">
    <property type="entry name" value="Aminotransferase_I/II_large"/>
</dbReference>
<evidence type="ECO:0000313" key="7">
    <source>
        <dbReference type="EMBL" id="MBB4663059.1"/>
    </source>
</evidence>
<dbReference type="SUPFAM" id="SSF53383">
    <property type="entry name" value="PLP-dependent transferases"/>
    <property type="match status" value="1"/>
</dbReference>
<dbReference type="PROSITE" id="PS50949">
    <property type="entry name" value="HTH_GNTR"/>
    <property type="match status" value="1"/>
</dbReference>
<dbReference type="InterPro" id="IPR015421">
    <property type="entry name" value="PyrdxlP-dep_Trfase_major"/>
</dbReference>
<dbReference type="RefSeq" id="WP_183342760.1">
    <property type="nucleotide sequence ID" value="NZ_JACHNU010000003.1"/>
</dbReference>
<comment type="caution">
    <text evidence="7">The sequence shown here is derived from an EMBL/GenBank/DDBJ whole genome shotgun (WGS) entry which is preliminary data.</text>
</comment>
<gene>
    <name evidence="7" type="ORF">BDZ31_002648</name>
</gene>
<evidence type="ECO:0000313" key="8">
    <source>
        <dbReference type="Proteomes" id="UP000585272"/>
    </source>
</evidence>
<dbReference type="SMART" id="SM00345">
    <property type="entry name" value="HTH_GNTR"/>
    <property type="match status" value="1"/>
</dbReference>
<keyword evidence="8" id="KW-1185">Reference proteome</keyword>
<dbReference type="InterPro" id="IPR000524">
    <property type="entry name" value="Tscrpt_reg_HTH_GntR"/>
</dbReference>
<dbReference type="PANTHER" id="PTHR46577">
    <property type="entry name" value="HTH-TYPE TRANSCRIPTIONAL REGULATORY PROTEIN GABR"/>
    <property type="match status" value="1"/>
</dbReference>
<dbReference type="Pfam" id="PF00155">
    <property type="entry name" value="Aminotran_1_2"/>
    <property type="match status" value="1"/>
</dbReference>
<dbReference type="GO" id="GO:0003677">
    <property type="term" value="F:DNA binding"/>
    <property type="evidence" value="ECO:0007669"/>
    <property type="project" value="UniProtKB-KW"/>
</dbReference>
<evidence type="ECO:0000256" key="5">
    <source>
        <dbReference type="ARBA" id="ARBA00023163"/>
    </source>
</evidence>
<evidence type="ECO:0000256" key="1">
    <source>
        <dbReference type="ARBA" id="ARBA00005384"/>
    </source>
</evidence>
<dbReference type="InterPro" id="IPR015424">
    <property type="entry name" value="PyrdxlP-dep_Trfase"/>
</dbReference>
<dbReference type="Gene3D" id="3.40.640.10">
    <property type="entry name" value="Type I PLP-dependent aspartate aminotransferase-like (Major domain)"/>
    <property type="match status" value="1"/>
</dbReference>
<dbReference type="Gene3D" id="1.10.10.10">
    <property type="entry name" value="Winged helix-like DNA-binding domain superfamily/Winged helix DNA-binding domain"/>
    <property type="match status" value="1"/>
</dbReference>
<dbReference type="AlphaFoldDB" id="A0A840IDZ1"/>
<organism evidence="7 8">
    <name type="scientific">Conexibacter arvalis</name>
    <dbReference type="NCBI Taxonomy" id="912552"/>
    <lineage>
        <taxon>Bacteria</taxon>
        <taxon>Bacillati</taxon>
        <taxon>Actinomycetota</taxon>
        <taxon>Thermoleophilia</taxon>
        <taxon>Solirubrobacterales</taxon>
        <taxon>Conexibacteraceae</taxon>
        <taxon>Conexibacter</taxon>
    </lineage>
</organism>
<evidence type="ECO:0000256" key="3">
    <source>
        <dbReference type="ARBA" id="ARBA00023015"/>
    </source>
</evidence>
<feature type="domain" description="HTH gntR-type" evidence="6">
    <location>
        <begin position="19"/>
        <end position="86"/>
    </location>
</feature>
<dbReference type="PRINTS" id="PR00035">
    <property type="entry name" value="HTHGNTR"/>
</dbReference>
<reference evidence="7 8" key="1">
    <citation type="submission" date="2020-08" db="EMBL/GenBank/DDBJ databases">
        <title>Genomic Encyclopedia of Archaeal and Bacterial Type Strains, Phase II (KMG-II): from individual species to whole genera.</title>
        <authorList>
            <person name="Goeker M."/>
        </authorList>
    </citation>
    <scope>NUCLEOTIDE SEQUENCE [LARGE SCALE GENOMIC DNA]</scope>
    <source>
        <strain evidence="7 8">DSM 23288</strain>
    </source>
</reference>
<evidence type="ECO:0000256" key="4">
    <source>
        <dbReference type="ARBA" id="ARBA00023125"/>
    </source>
</evidence>
<dbReference type="InterPro" id="IPR036388">
    <property type="entry name" value="WH-like_DNA-bd_sf"/>
</dbReference>
<keyword evidence="3" id="KW-0805">Transcription regulation</keyword>
<keyword evidence="2" id="KW-0663">Pyridoxal phosphate</keyword>
<accession>A0A840IDZ1</accession>
<protein>
    <submittedName>
        <fullName evidence="7">DNA-binding transcriptional MocR family regulator</fullName>
    </submittedName>
</protein>
<dbReference type="InterPro" id="IPR015422">
    <property type="entry name" value="PyrdxlP-dep_Trfase_small"/>
</dbReference>
<name>A0A840IDZ1_9ACTN</name>
<dbReference type="Proteomes" id="UP000585272">
    <property type="component" value="Unassembled WGS sequence"/>
</dbReference>
<evidence type="ECO:0000256" key="2">
    <source>
        <dbReference type="ARBA" id="ARBA00022898"/>
    </source>
</evidence>
<dbReference type="EMBL" id="JACHNU010000003">
    <property type="protein sequence ID" value="MBB4663059.1"/>
    <property type="molecule type" value="Genomic_DNA"/>
</dbReference>
<dbReference type="PANTHER" id="PTHR46577:SF1">
    <property type="entry name" value="HTH-TYPE TRANSCRIPTIONAL REGULATORY PROTEIN GABR"/>
    <property type="match status" value="1"/>
</dbReference>
<keyword evidence="4 7" id="KW-0238">DNA-binding</keyword>
<dbReference type="Gene3D" id="3.90.1150.10">
    <property type="entry name" value="Aspartate Aminotransferase, domain 1"/>
    <property type="match status" value="1"/>
</dbReference>
<dbReference type="GO" id="GO:0003700">
    <property type="term" value="F:DNA-binding transcription factor activity"/>
    <property type="evidence" value="ECO:0007669"/>
    <property type="project" value="InterPro"/>
</dbReference>
<comment type="similarity">
    <text evidence="1">In the C-terminal section; belongs to the class-I pyridoxal-phosphate-dependent aminotransferase family.</text>
</comment>
<dbReference type="SUPFAM" id="SSF46785">
    <property type="entry name" value="Winged helix' DNA-binding domain"/>
    <property type="match status" value="1"/>
</dbReference>
<dbReference type="InterPro" id="IPR036390">
    <property type="entry name" value="WH_DNA-bd_sf"/>
</dbReference>
<evidence type="ECO:0000259" key="6">
    <source>
        <dbReference type="PROSITE" id="PS50949"/>
    </source>
</evidence>
<proteinExistence type="inferred from homology"/>
<dbReference type="Pfam" id="PF00392">
    <property type="entry name" value="GntR"/>
    <property type="match status" value="1"/>
</dbReference>
<dbReference type="GO" id="GO:0030170">
    <property type="term" value="F:pyridoxal phosphate binding"/>
    <property type="evidence" value="ECO:0007669"/>
    <property type="project" value="InterPro"/>
</dbReference>
<dbReference type="InterPro" id="IPR051446">
    <property type="entry name" value="HTH_trans_reg/aminotransferase"/>
</dbReference>
<sequence>MAAVSWLAAQLGDWRGRPGPLGDRLADALGAVIERGALDGVRLPAERRLAAELGVSRATVVHAYAALRERRLVSSRERSGTVVRSLGRRGRAPGTQLPQLQRLLAPDAAHVDLAVASPPLDELVAGVAVGLGDAAGLVEPHGYDPQGMPSLRAAVAERLARDGEPVDPGEVLITNGAHEALSLLASLFVGRGQPVAVDAPTYPGALELFERAGGRPVAVAGDRAGMRPDALRELLRRAVVALVYLMPGCHSPTGRSIALGRRPALIEAAAERDVLVVEDAALDELRFDGPLPSLRALAPERVVRVGSLDKLAWAGLRIGWVVAPRPTIGRLVRLKAARDLGTGILSQLAAIQLLGQADALRSARVAQARARMEQLRSTLLASVPEWTIASAEGGWSLWAELPAESGIDGDALAAAAARHGVDVAAGRPHVAPGWSGGAAERAGAPAAVAAIRIAYAAPEPELALGAERLVAAWRELTGGG</sequence>
<keyword evidence="5" id="KW-0804">Transcription</keyword>